<feature type="domain" description="Methyltransferase type 11" evidence="1">
    <location>
        <begin position="50"/>
        <end position="141"/>
    </location>
</feature>
<dbReference type="OrthoDB" id="1524727at2"/>
<name>A0A501W0L0_9BACT</name>
<dbReference type="InterPro" id="IPR029063">
    <property type="entry name" value="SAM-dependent_MTases_sf"/>
</dbReference>
<dbReference type="CDD" id="cd02440">
    <property type="entry name" value="AdoMet_MTases"/>
    <property type="match status" value="1"/>
</dbReference>
<keyword evidence="3" id="KW-1185">Reference proteome</keyword>
<dbReference type="InterPro" id="IPR013216">
    <property type="entry name" value="Methyltransf_11"/>
</dbReference>
<keyword evidence="2" id="KW-0489">Methyltransferase</keyword>
<dbReference type="SUPFAM" id="SSF53335">
    <property type="entry name" value="S-adenosyl-L-methionine-dependent methyltransferases"/>
    <property type="match status" value="1"/>
</dbReference>
<dbReference type="InterPro" id="IPR052356">
    <property type="entry name" value="Thiol_S-MT"/>
</dbReference>
<keyword evidence="2" id="KW-0808">Transferase</keyword>
<comment type="caution">
    <text evidence="2">The sequence shown here is derived from an EMBL/GenBank/DDBJ whole genome shotgun (WGS) entry which is preliminary data.</text>
</comment>
<dbReference type="AlphaFoldDB" id="A0A501W0L0"/>
<dbReference type="GO" id="GO:0032259">
    <property type="term" value="P:methylation"/>
    <property type="evidence" value="ECO:0007669"/>
    <property type="project" value="UniProtKB-KW"/>
</dbReference>
<dbReference type="Gene3D" id="3.40.50.150">
    <property type="entry name" value="Vaccinia Virus protein VP39"/>
    <property type="match status" value="1"/>
</dbReference>
<gene>
    <name evidence="2" type="ORF">FJM65_15995</name>
</gene>
<reference evidence="2 3" key="1">
    <citation type="submission" date="2019-06" db="EMBL/GenBank/DDBJ databases">
        <title>A novel bacterium of genus Pontibacter, isolated from marine sediment.</title>
        <authorList>
            <person name="Huang H."/>
            <person name="Mo K."/>
            <person name="Hu Y."/>
        </authorList>
    </citation>
    <scope>NUCLEOTIDE SEQUENCE [LARGE SCALE GENOMIC DNA]</scope>
    <source>
        <strain evidence="2 3">HB172049</strain>
    </source>
</reference>
<protein>
    <submittedName>
        <fullName evidence="2">Methyltransferase domain-containing protein</fullName>
    </submittedName>
</protein>
<dbReference type="GO" id="GO:0008757">
    <property type="term" value="F:S-adenosylmethionine-dependent methyltransferase activity"/>
    <property type="evidence" value="ECO:0007669"/>
    <property type="project" value="InterPro"/>
</dbReference>
<sequence length="209" mass="23254">MSLNTNAWNRLRYTLYLPFYDFVADRIFRKYRQRSVQLLGAKPDDAILILGAGTGLDLPYLQGYTNLTAIDITPGMITKLKQRAAELQIPVNARVMNGQQLTFADASFDAVILHLILAVIPDPIACIKEVERVLKPGGAVMVFDKFLPDNQKPSLLRRMLNQVASTLFSDINRSIGNIICQTALQQELNEPAALGGTFRIVRLRKPAGV</sequence>
<evidence type="ECO:0000313" key="2">
    <source>
        <dbReference type="EMBL" id="TPE42828.1"/>
    </source>
</evidence>
<accession>A0A501W0L0</accession>
<evidence type="ECO:0000259" key="1">
    <source>
        <dbReference type="Pfam" id="PF08241"/>
    </source>
</evidence>
<dbReference type="EMBL" id="VFRQ01000009">
    <property type="protein sequence ID" value="TPE42828.1"/>
    <property type="molecule type" value="Genomic_DNA"/>
</dbReference>
<dbReference type="PANTHER" id="PTHR45036:SF1">
    <property type="entry name" value="METHYLTRANSFERASE LIKE 7A"/>
    <property type="match status" value="1"/>
</dbReference>
<dbReference type="RefSeq" id="WP_140622562.1">
    <property type="nucleotide sequence ID" value="NZ_VFRQ01000009.1"/>
</dbReference>
<proteinExistence type="predicted"/>
<dbReference type="PANTHER" id="PTHR45036">
    <property type="entry name" value="METHYLTRANSFERASE LIKE 7B"/>
    <property type="match status" value="1"/>
</dbReference>
<dbReference type="Pfam" id="PF08241">
    <property type="entry name" value="Methyltransf_11"/>
    <property type="match status" value="1"/>
</dbReference>
<organism evidence="2 3">
    <name type="scientific">Pontibacter mangrovi</name>
    <dbReference type="NCBI Taxonomy" id="2589816"/>
    <lineage>
        <taxon>Bacteria</taxon>
        <taxon>Pseudomonadati</taxon>
        <taxon>Bacteroidota</taxon>
        <taxon>Cytophagia</taxon>
        <taxon>Cytophagales</taxon>
        <taxon>Hymenobacteraceae</taxon>
        <taxon>Pontibacter</taxon>
    </lineage>
</organism>
<evidence type="ECO:0000313" key="3">
    <source>
        <dbReference type="Proteomes" id="UP000316727"/>
    </source>
</evidence>
<dbReference type="Proteomes" id="UP000316727">
    <property type="component" value="Unassembled WGS sequence"/>
</dbReference>